<accession>A0ABD0MW30</accession>
<sequence length="104" mass="10862">KKNVRLVDGNSRCAGRVEVHHKGQWGTVCENFWDMTDAAVVCRELDCGEPVDALGGAHFGQGSGPIWMGGVLCTGSESTLKNCGSSGGSIHGCTHNLDVSVICS</sequence>
<evidence type="ECO:0000256" key="2">
    <source>
        <dbReference type="ARBA" id="ARBA00022737"/>
    </source>
</evidence>
<keyword evidence="1" id="KW-0732">Signal</keyword>
<dbReference type="FunFam" id="3.10.250.10:FF:000006">
    <property type="entry name" value="neurotrypsin isoform X2"/>
    <property type="match status" value="1"/>
</dbReference>
<dbReference type="InterPro" id="IPR036772">
    <property type="entry name" value="SRCR-like_dom_sf"/>
</dbReference>
<keyword evidence="8" id="KW-1185">Reference proteome</keyword>
<dbReference type="SUPFAM" id="SSF56487">
    <property type="entry name" value="SRCR-like"/>
    <property type="match status" value="1"/>
</dbReference>
<feature type="disulfide bond" evidence="5">
    <location>
        <begin position="42"/>
        <end position="103"/>
    </location>
</feature>
<feature type="disulfide bond" evidence="5">
    <location>
        <begin position="29"/>
        <end position="93"/>
    </location>
</feature>
<dbReference type="InterPro" id="IPR001190">
    <property type="entry name" value="SRCR"/>
</dbReference>
<feature type="non-terminal residue" evidence="7">
    <location>
        <position position="104"/>
    </location>
</feature>
<evidence type="ECO:0000256" key="1">
    <source>
        <dbReference type="ARBA" id="ARBA00022729"/>
    </source>
</evidence>
<dbReference type="AlphaFoldDB" id="A0ABD0MW30"/>
<protein>
    <recommendedName>
        <fullName evidence="6">SRCR domain-containing protein</fullName>
    </recommendedName>
</protein>
<evidence type="ECO:0000256" key="4">
    <source>
        <dbReference type="ARBA" id="ARBA00023180"/>
    </source>
</evidence>
<dbReference type="Proteomes" id="UP001529510">
    <property type="component" value="Unassembled WGS sequence"/>
</dbReference>
<reference evidence="7 8" key="1">
    <citation type="submission" date="2024-05" db="EMBL/GenBank/DDBJ databases">
        <title>Genome sequencing and assembly of Indian major carp, Cirrhinus mrigala (Hamilton, 1822).</title>
        <authorList>
            <person name="Mohindra V."/>
            <person name="Chowdhury L.M."/>
            <person name="Lal K."/>
            <person name="Jena J.K."/>
        </authorList>
    </citation>
    <scope>NUCLEOTIDE SEQUENCE [LARGE SCALE GENOMIC DNA]</scope>
    <source>
        <strain evidence="7">CM1030</strain>
        <tissue evidence="7">Blood</tissue>
    </source>
</reference>
<feature type="domain" description="SRCR" evidence="6">
    <location>
        <begin position="4"/>
        <end position="104"/>
    </location>
</feature>
<dbReference type="Pfam" id="PF00530">
    <property type="entry name" value="SRCR"/>
    <property type="match status" value="1"/>
</dbReference>
<dbReference type="Gene3D" id="3.10.250.10">
    <property type="entry name" value="SRCR-like domain"/>
    <property type="match status" value="1"/>
</dbReference>
<evidence type="ECO:0000256" key="5">
    <source>
        <dbReference type="PROSITE-ProRule" id="PRU00196"/>
    </source>
</evidence>
<evidence type="ECO:0000313" key="7">
    <source>
        <dbReference type="EMBL" id="KAL0153195.1"/>
    </source>
</evidence>
<dbReference type="EMBL" id="JAMKFB020000130">
    <property type="protein sequence ID" value="KAL0153195.1"/>
    <property type="molecule type" value="Genomic_DNA"/>
</dbReference>
<dbReference type="SMART" id="SM00202">
    <property type="entry name" value="SR"/>
    <property type="match status" value="1"/>
</dbReference>
<evidence type="ECO:0000256" key="3">
    <source>
        <dbReference type="ARBA" id="ARBA00023157"/>
    </source>
</evidence>
<feature type="disulfide bond" evidence="5">
    <location>
        <begin position="73"/>
        <end position="83"/>
    </location>
</feature>
<comment type="caution">
    <text evidence="7">The sequence shown here is derived from an EMBL/GenBank/DDBJ whole genome shotgun (WGS) entry which is preliminary data.</text>
</comment>
<dbReference type="PRINTS" id="PR00258">
    <property type="entry name" value="SPERACTRCPTR"/>
</dbReference>
<evidence type="ECO:0000313" key="8">
    <source>
        <dbReference type="Proteomes" id="UP001529510"/>
    </source>
</evidence>
<keyword evidence="3 5" id="KW-1015">Disulfide bond</keyword>
<organism evidence="7 8">
    <name type="scientific">Cirrhinus mrigala</name>
    <name type="common">Mrigala</name>
    <dbReference type="NCBI Taxonomy" id="683832"/>
    <lineage>
        <taxon>Eukaryota</taxon>
        <taxon>Metazoa</taxon>
        <taxon>Chordata</taxon>
        <taxon>Craniata</taxon>
        <taxon>Vertebrata</taxon>
        <taxon>Euteleostomi</taxon>
        <taxon>Actinopterygii</taxon>
        <taxon>Neopterygii</taxon>
        <taxon>Teleostei</taxon>
        <taxon>Ostariophysi</taxon>
        <taxon>Cypriniformes</taxon>
        <taxon>Cyprinidae</taxon>
        <taxon>Labeoninae</taxon>
        <taxon>Labeonini</taxon>
        <taxon>Cirrhinus</taxon>
    </lineage>
</organism>
<dbReference type="PANTHER" id="PTHR48071:SF18">
    <property type="entry name" value="DELETED IN MALIGNANT BRAIN TUMORS 1 PROTEIN-RELATED"/>
    <property type="match status" value="1"/>
</dbReference>
<keyword evidence="2" id="KW-0677">Repeat</keyword>
<evidence type="ECO:0000259" key="6">
    <source>
        <dbReference type="PROSITE" id="PS50287"/>
    </source>
</evidence>
<dbReference type="PROSITE" id="PS50287">
    <property type="entry name" value="SRCR_2"/>
    <property type="match status" value="1"/>
</dbReference>
<gene>
    <name evidence="7" type="ORF">M9458_051522</name>
</gene>
<proteinExistence type="predicted"/>
<feature type="non-terminal residue" evidence="7">
    <location>
        <position position="1"/>
    </location>
</feature>
<name>A0ABD0MW30_CIRMR</name>
<keyword evidence="4" id="KW-0325">Glycoprotein</keyword>
<dbReference type="PANTHER" id="PTHR48071">
    <property type="entry name" value="SRCR DOMAIN-CONTAINING PROTEIN"/>
    <property type="match status" value="1"/>
</dbReference>